<feature type="transmembrane region" description="Helical" evidence="1">
    <location>
        <begin position="117"/>
        <end position="137"/>
    </location>
</feature>
<dbReference type="RefSeq" id="WP_272178698.1">
    <property type="nucleotide sequence ID" value="NZ_JAQOSK010000024.1"/>
</dbReference>
<feature type="transmembrane region" description="Helical" evidence="1">
    <location>
        <begin position="45"/>
        <end position="66"/>
    </location>
</feature>
<accession>A0ABT5G7M1</accession>
<name>A0ABT5G7M1_9ACTN</name>
<reference evidence="2 3" key="1">
    <citation type="journal article" date="2015" name="Int. J. Syst. Evol. Microbiol.">
        <title>Streptomyces gilvifuscus sp. nov., an actinomycete that produces antibacterial compounds isolated from soil.</title>
        <authorList>
            <person name="Nguyen T.M."/>
            <person name="Kim J."/>
        </authorList>
    </citation>
    <scope>NUCLEOTIDE SEQUENCE [LARGE SCALE GENOMIC DNA]</scope>
    <source>
        <strain evidence="2 3">T113</strain>
    </source>
</reference>
<proteinExistence type="predicted"/>
<feature type="transmembrane region" description="Helical" evidence="1">
    <location>
        <begin position="149"/>
        <end position="166"/>
    </location>
</feature>
<keyword evidence="3" id="KW-1185">Reference proteome</keyword>
<keyword evidence="1" id="KW-0812">Transmembrane</keyword>
<feature type="transmembrane region" description="Helical" evidence="1">
    <location>
        <begin position="186"/>
        <end position="205"/>
    </location>
</feature>
<evidence type="ECO:0000313" key="3">
    <source>
        <dbReference type="Proteomes" id="UP001221328"/>
    </source>
</evidence>
<organism evidence="2 3">
    <name type="scientific">Streptomyces gilvifuscus</name>
    <dbReference type="NCBI Taxonomy" id="1550617"/>
    <lineage>
        <taxon>Bacteria</taxon>
        <taxon>Bacillati</taxon>
        <taxon>Actinomycetota</taxon>
        <taxon>Actinomycetes</taxon>
        <taxon>Kitasatosporales</taxon>
        <taxon>Streptomycetaceae</taxon>
        <taxon>Streptomyces</taxon>
    </lineage>
</organism>
<keyword evidence="1" id="KW-1133">Transmembrane helix</keyword>
<evidence type="ECO:0000256" key="1">
    <source>
        <dbReference type="SAM" id="Phobius"/>
    </source>
</evidence>
<sequence length="223" mass="23567">MRRLIGELVGPEVRTLPWRALVAGSLLGLLPVALSRLPGGEPGPWAALTLLRAAALGHALALAFLLDDPARHTTATVPVRRPLRIALRLALVTPVTALWWTAVVLLVPSSVRPPTGAVTLEAAATCALALAGAALAVRLADEPRPGPSVAAALLLTALLAVLLWPARWPLFASPGDPKWGEAHERWAWLLAAALLVLGACLPEPVRRRTWRRGRRPSLSPSGA</sequence>
<keyword evidence="1" id="KW-0472">Membrane</keyword>
<protein>
    <submittedName>
        <fullName evidence="2">ABC transporter</fullName>
    </submittedName>
</protein>
<dbReference type="Proteomes" id="UP001221328">
    <property type="component" value="Unassembled WGS sequence"/>
</dbReference>
<dbReference type="EMBL" id="JAQOSK010000024">
    <property type="protein sequence ID" value="MDC2960587.1"/>
    <property type="molecule type" value="Genomic_DNA"/>
</dbReference>
<evidence type="ECO:0000313" key="2">
    <source>
        <dbReference type="EMBL" id="MDC2960587.1"/>
    </source>
</evidence>
<feature type="transmembrane region" description="Helical" evidence="1">
    <location>
        <begin position="87"/>
        <end position="111"/>
    </location>
</feature>
<comment type="caution">
    <text evidence="2">The sequence shown here is derived from an EMBL/GenBank/DDBJ whole genome shotgun (WGS) entry which is preliminary data.</text>
</comment>
<gene>
    <name evidence="2" type="ORF">PO587_39805</name>
</gene>